<comment type="catalytic activity">
    <reaction evidence="5">
        <text>a 3,4-dihydroxy-5-(all-trans-polyprenyl)benzoate + S-adenosyl-L-methionine = a 4-hydroxy-3-methoxy-5-(all-trans-polyprenyl)benzoate + S-adenosyl-L-homocysteine + H(+)</text>
        <dbReference type="Rhea" id="RHEA:44452"/>
        <dbReference type="Rhea" id="RHEA-COMP:10930"/>
        <dbReference type="Rhea" id="RHEA-COMP:10931"/>
        <dbReference type="ChEBI" id="CHEBI:15378"/>
        <dbReference type="ChEBI" id="CHEBI:57856"/>
        <dbReference type="ChEBI" id="CHEBI:59789"/>
        <dbReference type="ChEBI" id="CHEBI:64694"/>
        <dbReference type="ChEBI" id="CHEBI:84443"/>
        <dbReference type="EC" id="2.1.1.114"/>
    </reaction>
</comment>
<dbReference type="GO" id="GO:0061542">
    <property type="term" value="F:3-demethylubiquinol 3-O-methyltransferase activity"/>
    <property type="evidence" value="ECO:0007669"/>
    <property type="project" value="UniProtKB-UniRule"/>
</dbReference>
<evidence type="ECO:0000256" key="2">
    <source>
        <dbReference type="ARBA" id="ARBA00022679"/>
    </source>
</evidence>
<comment type="cofactor">
    <cofactor evidence="5">
        <name>Mg(2+)</name>
        <dbReference type="ChEBI" id="CHEBI:18420"/>
    </cofactor>
</comment>
<dbReference type="PANTHER" id="PTHR43464:SF19">
    <property type="entry name" value="UBIQUINONE BIOSYNTHESIS O-METHYLTRANSFERASE, MITOCHONDRIAL"/>
    <property type="match status" value="1"/>
</dbReference>
<dbReference type="RefSeq" id="XP_011210607.2">
    <property type="nucleotide sequence ID" value="XM_011212305.4"/>
</dbReference>
<evidence type="ECO:0000256" key="5">
    <source>
        <dbReference type="HAMAP-Rule" id="MF_03190"/>
    </source>
</evidence>
<proteinExistence type="inferred from homology"/>
<evidence type="ECO:0000256" key="4">
    <source>
        <dbReference type="ARBA" id="ARBA00022691"/>
    </source>
</evidence>
<dbReference type="SUPFAM" id="SSF53335">
    <property type="entry name" value="S-adenosyl-L-methionine-dependent methyltransferases"/>
    <property type="match status" value="1"/>
</dbReference>
<dbReference type="InterPro" id="IPR010233">
    <property type="entry name" value="UbiG_MeTrfase"/>
</dbReference>
<feature type="binding site" evidence="5">
    <location>
        <position position="187"/>
    </location>
    <ligand>
        <name>Mg(2+)</name>
        <dbReference type="ChEBI" id="CHEBI:18420"/>
    </ligand>
</feature>
<protein>
    <recommendedName>
        <fullName evidence="5">Ubiquinone biosynthesis O-methyltransferase, mitochondrial</fullName>
    </recommendedName>
    <alternativeName>
        <fullName evidence="5">3-demethylubiquinol 3-O-methyltransferase</fullName>
        <ecNumber evidence="5">2.1.1.64</ecNumber>
    </alternativeName>
    <alternativeName>
        <fullName evidence="5">3-demethylubiquinone 3-O-methyltransferase</fullName>
        <ecNumber evidence="5">2.1.1.-</ecNumber>
    </alternativeName>
    <alternativeName>
        <fullName evidence="5">Polyprenyldihydroxybenzoate methyltransferase</fullName>
        <ecNumber evidence="5">2.1.1.114</ecNumber>
    </alternativeName>
</protein>
<dbReference type="EMBL" id="GAKP01005833">
    <property type="protein sequence ID" value="JAC53119.1"/>
    <property type="molecule type" value="Transcribed_RNA"/>
</dbReference>
<dbReference type="GO" id="GO:0120537">
    <property type="term" value="F:3-demethylubiquinone 3-O-methyltransferase activity"/>
    <property type="evidence" value="ECO:0007669"/>
    <property type="project" value="RHEA"/>
</dbReference>
<comment type="function">
    <text evidence="5">O-methyltransferase required for two non-consecutive steps during ubiquinone biosynthesis. Catalyzes the 2 O-methylation of 3,4-dihydroxy-5-(all-trans-polyprenyl)benzoic acid into 4-hydroxy-3-methoxy-5-(all-trans-polyprenyl)benzoic acid. Also catalyzes the last step of ubiquinone biosynthesis by mediating methylation of 3-demethylubiquinone into ubiquinone. Also able to mediate the methylation of 3-demethylubiquinol into ubiquinol.</text>
</comment>
<dbReference type="EC" id="2.1.1.114" evidence="5"/>
<comment type="subcellular location">
    <subcellularLocation>
        <location evidence="5">Mitochondrion inner membrane</location>
        <topology evidence="5">Peripheral membrane protein</topology>
        <orientation evidence="5">Matrix side</orientation>
    </subcellularLocation>
</comment>
<keyword evidence="4 5" id="KW-0949">S-adenosyl-L-methionine</keyword>
<dbReference type="Gene3D" id="3.40.50.150">
    <property type="entry name" value="Vaccinia Virus protein VP39"/>
    <property type="match status" value="1"/>
</dbReference>
<keyword evidence="1 5" id="KW-0489">Methyltransferase</keyword>
<keyword evidence="5" id="KW-0460">Magnesium</keyword>
<evidence type="ECO:0000313" key="7">
    <source>
        <dbReference type="EMBL" id="JAC53119.1"/>
    </source>
</evidence>
<feature type="domain" description="Methyltransferase type 12" evidence="6">
    <location>
        <begin position="110"/>
        <end position="207"/>
    </location>
</feature>
<evidence type="ECO:0000259" key="6">
    <source>
        <dbReference type="Pfam" id="PF08242"/>
    </source>
</evidence>
<dbReference type="HAMAP" id="MF_00472">
    <property type="entry name" value="UbiG"/>
    <property type="match status" value="1"/>
</dbReference>
<organism evidence="7">
    <name type="scientific">Bactrocera dorsalis</name>
    <name type="common">Oriental fruit fly</name>
    <name type="synonym">Dacus dorsalis</name>
    <dbReference type="NCBI Taxonomy" id="27457"/>
    <lineage>
        <taxon>Eukaryota</taxon>
        <taxon>Metazoa</taxon>
        <taxon>Ecdysozoa</taxon>
        <taxon>Arthropoda</taxon>
        <taxon>Hexapoda</taxon>
        <taxon>Insecta</taxon>
        <taxon>Pterygota</taxon>
        <taxon>Neoptera</taxon>
        <taxon>Endopterygota</taxon>
        <taxon>Diptera</taxon>
        <taxon>Brachycera</taxon>
        <taxon>Muscomorpha</taxon>
        <taxon>Tephritoidea</taxon>
        <taxon>Tephritidae</taxon>
        <taxon>Bactrocera</taxon>
        <taxon>Bactrocera</taxon>
    </lineage>
</organism>
<keyword evidence="3 5" id="KW-0831">Ubiquinone biosynthesis</keyword>
<name>A0A034WEJ4_BACDO</name>
<keyword evidence="2 5" id="KW-0808">Transferase</keyword>
<feature type="binding site" evidence="5">
    <location>
        <position position="134"/>
    </location>
    <ligand>
        <name>S-adenosyl-L-methionine</name>
        <dbReference type="ChEBI" id="CHEBI:59789"/>
    </ligand>
</feature>
<dbReference type="KEGG" id="bdr:105231162"/>
<keyword evidence="5" id="KW-0479">Metal-binding</keyword>
<dbReference type="GeneID" id="105231162"/>
<keyword evidence="5" id="KW-0999">Mitochondrion inner membrane</keyword>
<dbReference type="CDD" id="cd02440">
    <property type="entry name" value="AdoMet_MTases"/>
    <property type="match status" value="1"/>
</dbReference>
<dbReference type="EC" id="2.1.1.-" evidence="5"/>
<dbReference type="InterPro" id="IPR013217">
    <property type="entry name" value="Methyltransf_12"/>
</dbReference>
<dbReference type="GO" id="GO:0031314">
    <property type="term" value="C:extrinsic component of mitochondrial inner membrane"/>
    <property type="evidence" value="ECO:0007669"/>
    <property type="project" value="UniProtKB-UniRule"/>
</dbReference>
<comment type="similarity">
    <text evidence="5">Belongs to the class I-like SAM-binding methyltransferase superfamily. UbiG/COQ3 family.</text>
</comment>
<dbReference type="UniPathway" id="UPA00232"/>
<gene>
    <name evidence="7" type="primary">COQ3</name>
    <name evidence="5" type="synonym">coq3</name>
</gene>
<dbReference type="Pfam" id="PF08242">
    <property type="entry name" value="Methyltransf_12"/>
    <property type="match status" value="1"/>
</dbReference>
<dbReference type="InterPro" id="IPR029063">
    <property type="entry name" value="SAM-dependent_MTases_sf"/>
</dbReference>
<feature type="binding site" evidence="5">
    <location>
        <position position="186"/>
    </location>
    <ligand>
        <name>Mg(2+)</name>
        <dbReference type="ChEBI" id="CHEBI:18420"/>
    </ligand>
</feature>
<feature type="binding site" evidence="5">
    <location>
        <position position="182"/>
    </location>
    <ligand>
        <name>S-adenosyl-L-methionine</name>
        <dbReference type="ChEBI" id="CHEBI:59789"/>
    </ligand>
</feature>
<dbReference type="EC" id="2.1.1.64" evidence="5"/>
<keyword evidence="5" id="KW-0472">Membrane</keyword>
<dbReference type="GO" id="GO:0046872">
    <property type="term" value="F:metal ion binding"/>
    <property type="evidence" value="ECO:0007669"/>
    <property type="project" value="UniProtKB-KW"/>
</dbReference>
<sequence length="294" mass="32879">MLSPLIKVQRHLLVGTPHLRYAQISANKINNSALNGQTQRTHTHTASTQKEIDHHAKLSANWWDLNGPMQSLHKLNELRVPFIRDGITSRGNVDPKLINTTKVLQDQTILEVGCGGGILTEALARLNANVTGVDLGEDVIRTAREHLEIHSPDLRNNVTYKIEPIEVHAKTKLNHYDAVVCSEVLEHIDDKAGFLTHCVHTLKPGGSIFITTMNKTIPLWIGGILLAENVFGIAPKNTHHWDKLASPLDVQRILSALGCQTVLTNGFTYNVCRRRWKWINTNVMCYALQAIKIE</sequence>
<dbReference type="NCBIfam" id="TIGR01983">
    <property type="entry name" value="UbiG"/>
    <property type="match status" value="1"/>
</dbReference>
<dbReference type="GO" id="GO:0032259">
    <property type="term" value="P:methylation"/>
    <property type="evidence" value="ECO:0007669"/>
    <property type="project" value="UniProtKB-KW"/>
</dbReference>
<comment type="subunit">
    <text evidence="5">Component of a multi-subunit COQ enzyme complex.</text>
</comment>
<dbReference type="AlphaFoldDB" id="A0A034WEJ4"/>
<dbReference type="PANTHER" id="PTHR43464">
    <property type="entry name" value="METHYLTRANSFERASE"/>
    <property type="match status" value="1"/>
</dbReference>
<keyword evidence="5" id="KW-0496">Mitochondrion</keyword>
<evidence type="ECO:0000256" key="1">
    <source>
        <dbReference type="ARBA" id="ARBA00022603"/>
    </source>
</evidence>
<dbReference type="OrthoDB" id="3265906at2759"/>
<feature type="binding site" evidence="5">
    <location>
        <position position="113"/>
    </location>
    <ligand>
        <name>S-adenosyl-L-methionine</name>
        <dbReference type="ChEBI" id="CHEBI:59789"/>
    </ligand>
</feature>
<dbReference type="GO" id="GO:0010420">
    <property type="term" value="F:polyprenyldihydroxybenzoate methyltransferase activity"/>
    <property type="evidence" value="ECO:0007669"/>
    <property type="project" value="UniProtKB-UniRule"/>
</dbReference>
<accession>A0A034WEJ4</accession>
<comment type="catalytic activity">
    <reaction evidence="5">
        <text>a 3-demethylubiquinone + S-adenosyl-L-methionine = a ubiquinone + S-adenosyl-L-homocysteine</text>
        <dbReference type="Rhea" id="RHEA:81215"/>
        <dbReference type="Rhea" id="RHEA-COMP:9565"/>
        <dbReference type="Rhea" id="RHEA-COMP:19654"/>
        <dbReference type="ChEBI" id="CHEBI:16389"/>
        <dbReference type="ChEBI" id="CHEBI:57856"/>
        <dbReference type="ChEBI" id="CHEBI:59789"/>
        <dbReference type="ChEBI" id="CHEBI:231825"/>
    </reaction>
</comment>
<feature type="binding site" evidence="5">
    <location>
        <position position="79"/>
    </location>
    <ligand>
        <name>S-adenosyl-L-methionine</name>
        <dbReference type="ChEBI" id="CHEBI:59789"/>
    </ligand>
</feature>
<comment type="pathway">
    <text evidence="5">Cofactor biosynthesis; ubiquinone biosynthesis.</text>
</comment>
<evidence type="ECO:0000256" key="3">
    <source>
        <dbReference type="ARBA" id="ARBA00022688"/>
    </source>
</evidence>
<reference evidence="7" key="1">
    <citation type="journal article" date="2014" name="BMC Genomics">
        <title>Characterizing the developmental transcriptome of the oriental fruit fly, Bactrocera dorsalis (Diptera: Tephritidae) through comparative genomic analysis with Drosophila melanogaster utilizing modENCODE datasets.</title>
        <authorList>
            <person name="Geib S.M."/>
            <person name="Calla B."/>
            <person name="Hall B."/>
            <person name="Hou S."/>
            <person name="Manoukis N.C."/>
        </authorList>
    </citation>
    <scope>NUCLEOTIDE SEQUENCE</scope>
    <source>
        <strain evidence="7">Punador</strain>
    </source>
</reference>
<feature type="binding site" evidence="5">
    <location>
        <position position="183"/>
    </location>
    <ligand>
        <name>Mg(2+)</name>
        <dbReference type="ChEBI" id="CHEBI:18420"/>
    </ligand>
</feature>
<comment type="catalytic activity">
    <reaction evidence="5">
        <text>a 3-demethylubiquinol + S-adenosyl-L-methionine = a ubiquinol + S-adenosyl-L-homocysteine + H(+)</text>
        <dbReference type="Rhea" id="RHEA:44380"/>
        <dbReference type="Rhea" id="RHEA-COMP:9566"/>
        <dbReference type="Rhea" id="RHEA-COMP:10914"/>
        <dbReference type="ChEBI" id="CHEBI:15378"/>
        <dbReference type="ChEBI" id="CHEBI:17976"/>
        <dbReference type="ChEBI" id="CHEBI:57856"/>
        <dbReference type="ChEBI" id="CHEBI:59789"/>
        <dbReference type="ChEBI" id="CHEBI:84422"/>
        <dbReference type="EC" id="2.1.1.64"/>
    </reaction>
</comment>
<dbReference type="CTD" id="51805"/>